<feature type="domain" description="HTH crp-type" evidence="4">
    <location>
        <begin position="155"/>
        <end position="231"/>
    </location>
</feature>
<dbReference type="Gene3D" id="2.60.120.10">
    <property type="entry name" value="Jelly Rolls"/>
    <property type="match status" value="1"/>
</dbReference>
<dbReference type="Pfam" id="PF00027">
    <property type="entry name" value="cNMP_binding"/>
    <property type="match status" value="1"/>
</dbReference>
<dbReference type="InterPro" id="IPR014710">
    <property type="entry name" value="RmlC-like_jellyroll"/>
</dbReference>
<proteinExistence type="predicted"/>
<dbReference type="PRINTS" id="PR00034">
    <property type="entry name" value="HTHCRP"/>
</dbReference>
<dbReference type="SUPFAM" id="SSF51206">
    <property type="entry name" value="cAMP-binding domain-like"/>
    <property type="match status" value="1"/>
</dbReference>
<dbReference type="InterPro" id="IPR000595">
    <property type="entry name" value="cNMP-bd_dom"/>
</dbReference>
<dbReference type="PROSITE" id="PS51063">
    <property type="entry name" value="HTH_CRP_2"/>
    <property type="match status" value="1"/>
</dbReference>
<dbReference type="InterPro" id="IPR018490">
    <property type="entry name" value="cNMP-bd_dom_sf"/>
</dbReference>
<keyword evidence="6" id="KW-1185">Reference proteome</keyword>
<organism evidence="5 6">
    <name type="scientific">Thioclava nitratireducens</name>
    <dbReference type="NCBI Taxonomy" id="1915078"/>
    <lineage>
        <taxon>Bacteria</taxon>
        <taxon>Pseudomonadati</taxon>
        <taxon>Pseudomonadota</taxon>
        <taxon>Alphaproteobacteria</taxon>
        <taxon>Rhodobacterales</taxon>
        <taxon>Paracoccaceae</taxon>
        <taxon>Thioclava</taxon>
    </lineage>
</organism>
<dbReference type="InterPro" id="IPR036390">
    <property type="entry name" value="WH_DNA-bd_sf"/>
</dbReference>
<reference evidence="5 6" key="1">
    <citation type="submission" date="2017-01" db="EMBL/GenBank/DDBJ databases">
        <title>The complete genome sequence of a sulfur-oxidizing marine bacterium Thioclava sp. 25B10_4T.</title>
        <authorList>
            <person name="Liu Y."/>
            <person name="Lai Q."/>
            <person name="Shao Z."/>
        </authorList>
    </citation>
    <scope>NUCLEOTIDE SEQUENCE [LARGE SCALE GENOMIC DNA]</scope>
    <source>
        <strain evidence="5 6">25B10_4</strain>
    </source>
</reference>
<keyword evidence="3" id="KW-0804">Transcription</keyword>
<dbReference type="SMART" id="SM00100">
    <property type="entry name" value="cNMP"/>
    <property type="match status" value="1"/>
</dbReference>
<dbReference type="PANTHER" id="PTHR24567:SF75">
    <property type="entry name" value="FUMARATE AND NITRATE REDUCTION REGULATORY PROTEIN"/>
    <property type="match status" value="1"/>
</dbReference>
<keyword evidence="1" id="KW-0805">Transcription regulation</keyword>
<dbReference type="SUPFAM" id="SSF46785">
    <property type="entry name" value="Winged helix' DNA-binding domain"/>
    <property type="match status" value="1"/>
</dbReference>
<dbReference type="RefSeq" id="WP_077701244.1">
    <property type="nucleotide sequence ID" value="NZ_CP019437.1"/>
</dbReference>
<dbReference type="Proteomes" id="UP000185622">
    <property type="component" value="Chromosome"/>
</dbReference>
<keyword evidence="2" id="KW-0238">DNA-binding</keyword>
<dbReference type="Gene3D" id="1.10.10.10">
    <property type="entry name" value="Winged helix-like DNA-binding domain superfamily/Winged helix DNA-binding domain"/>
    <property type="match status" value="1"/>
</dbReference>
<dbReference type="PANTHER" id="PTHR24567">
    <property type="entry name" value="CRP FAMILY TRANSCRIPTIONAL REGULATORY PROTEIN"/>
    <property type="match status" value="1"/>
</dbReference>
<dbReference type="EMBL" id="CP019437">
    <property type="protein sequence ID" value="AQS48480.1"/>
    <property type="molecule type" value="Genomic_DNA"/>
</dbReference>
<dbReference type="InterPro" id="IPR036388">
    <property type="entry name" value="WH-like_DNA-bd_sf"/>
</dbReference>
<evidence type="ECO:0000313" key="5">
    <source>
        <dbReference type="EMBL" id="AQS48480.1"/>
    </source>
</evidence>
<dbReference type="InterPro" id="IPR050397">
    <property type="entry name" value="Env_Response_Regulators"/>
</dbReference>
<evidence type="ECO:0000256" key="1">
    <source>
        <dbReference type="ARBA" id="ARBA00023015"/>
    </source>
</evidence>
<evidence type="ECO:0000256" key="3">
    <source>
        <dbReference type="ARBA" id="ARBA00023163"/>
    </source>
</evidence>
<evidence type="ECO:0000259" key="4">
    <source>
        <dbReference type="PROSITE" id="PS51063"/>
    </source>
</evidence>
<protein>
    <recommendedName>
        <fullName evidence="4">HTH crp-type domain-containing protein</fullName>
    </recommendedName>
</protein>
<evidence type="ECO:0000313" key="6">
    <source>
        <dbReference type="Proteomes" id="UP000185622"/>
    </source>
</evidence>
<dbReference type="CDD" id="cd00038">
    <property type="entry name" value="CAP_ED"/>
    <property type="match status" value="1"/>
</dbReference>
<evidence type="ECO:0000256" key="2">
    <source>
        <dbReference type="ARBA" id="ARBA00023125"/>
    </source>
</evidence>
<dbReference type="Pfam" id="PF13545">
    <property type="entry name" value="HTH_Crp_2"/>
    <property type="match status" value="1"/>
</dbReference>
<accession>A0ABN4XBA9</accession>
<sequence>MTAPLRNAEAILHCAGCTARNQGVCGSLSDRALARVAERARKISCAANERLCEEDVSCEHIALVQRGMLRMQSHSLAGRRKITGLVSPGDSIGQLLNGHRDTAIEAVIDTDLCLFEAATFAQLIDQEPELRRALCRQAESWVEKARRLSWLLGAFAPAARLRALLLLSRHIMPWQALPDGGGVLTMLLPRQDIADLLATTQETVSRSLHQFQKDGLIDILNTRQFRLNDLDALATGLEELLAS</sequence>
<gene>
    <name evidence="5" type="ORF">BMG03_12240</name>
</gene>
<dbReference type="InterPro" id="IPR012318">
    <property type="entry name" value="HTH_CRP"/>
</dbReference>
<name>A0ABN4XBA9_9RHOB</name>
<dbReference type="SMART" id="SM00419">
    <property type="entry name" value="HTH_CRP"/>
    <property type="match status" value="1"/>
</dbReference>